<keyword evidence="1" id="KW-0472">Membrane</keyword>
<protein>
    <submittedName>
        <fullName evidence="3">M23 family peptidase</fullName>
    </submittedName>
</protein>
<dbReference type="GO" id="GO:0004222">
    <property type="term" value="F:metalloendopeptidase activity"/>
    <property type="evidence" value="ECO:0007669"/>
    <property type="project" value="TreeGrafter"/>
</dbReference>
<dbReference type="EMBL" id="APLQ01000011">
    <property type="protein sequence ID" value="ENO15361.2"/>
    <property type="molecule type" value="Genomic_DNA"/>
</dbReference>
<name>N6WUX1_9GAMM</name>
<dbReference type="Gene3D" id="2.70.70.10">
    <property type="entry name" value="Glucose Permease (Domain IIA)"/>
    <property type="match status" value="1"/>
</dbReference>
<dbReference type="PANTHER" id="PTHR21666">
    <property type="entry name" value="PEPTIDASE-RELATED"/>
    <property type="match status" value="1"/>
</dbReference>
<dbReference type="SUPFAM" id="SSF51261">
    <property type="entry name" value="Duplicated hybrid motif"/>
    <property type="match status" value="1"/>
</dbReference>
<dbReference type="Proteomes" id="UP000013165">
    <property type="component" value="Unassembled WGS sequence"/>
</dbReference>
<keyword evidence="4" id="KW-1185">Reference proteome</keyword>
<organism evidence="3 4">
    <name type="scientific">Marinobacter nanhaiticus D15-8W</name>
    <dbReference type="NCBI Taxonomy" id="626887"/>
    <lineage>
        <taxon>Bacteria</taxon>
        <taxon>Pseudomonadati</taxon>
        <taxon>Pseudomonadota</taxon>
        <taxon>Gammaproteobacteria</taxon>
        <taxon>Pseudomonadales</taxon>
        <taxon>Marinobacteraceae</taxon>
        <taxon>Marinobacter</taxon>
    </lineage>
</organism>
<keyword evidence="1" id="KW-1133">Transmembrane helix</keyword>
<reference evidence="3 4" key="1">
    <citation type="journal article" date="2013" name="Genome Announc.">
        <title>Genome Sequence of the Polycyclic Aromatic Hydrocarbon-Degrading Bacterium Strain Marinobacter nanhaiticus D15-8WT.</title>
        <authorList>
            <person name="Cui Z."/>
            <person name="Gao W."/>
            <person name="Li Q."/>
            <person name="Xu G."/>
            <person name="Zheng L."/>
        </authorList>
    </citation>
    <scope>NUCLEOTIDE SEQUENCE [LARGE SCALE GENOMIC DNA]</scope>
    <source>
        <strain evidence="3 4">D15-8W</strain>
    </source>
</reference>
<evidence type="ECO:0000259" key="2">
    <source>
        <dbReference type="Pfam" id="PF01551"/>
    </source>
</evidence>
<dbReference type="CDD" id="cd12797">
    <property type="entry name" value="M23_peptidase"/>
    <property type="match status" value="1"/>
</dbReference>
<dbReference type="HOGENOM" id="CLU_068664_0_0_6"/>
<feature type="domain" description="M23ase beta-sheet core" evidence="2">
    <location>
        <begin position="233"/>
        <end position="324"/>
    </location>
</feature>
<dbReference type="AlphaFoldDB" id="N6WUX1"/>
<evidence type="ECO:0000313" key="4">
    <source>
        <dbReference type="Proteomes" id="UP000013165"/>
    </source>
</evidence>
<keyword evidence="1" id="KW-0812">Transmembrane</keyword>
<dbReference type="PANTHER" id="PTHR21666:SF270">
    <property type="entry name" value="MUREIN HYDROLASE ACTIVATOR ENVC"/>
    <property type="match status" value="1"/>
</dbReference>
<comment type="caution">
    <text evidence="3">The sequence shown here is derived from an EMBL/GenBank/DDBJ whole genome shotgun (WGS) entry which is preliminary data.</text>
</comment>
<feature type="transmembrane region" description="Helical" evidence="1">
    <location>
        <begin position="34"/>
        <end position="54"/>
    </location>
</feature>
<sequence>MQLDSDGLDREVSQGTLLESRSFRERRNRARGTSMRQVIALLMLYAAIVLQAHGADNGTLELGRTLTEQFYSGQTDILWQRFNTPMRDAMTSKENLAGFQRQVINQLGAESEVLSESVSPVNPYQVYLRSATFERGRGPVIVQWTVTDDQKVAGFFIRPASTAPSPYLDYQTQASLQLPFEGEWMALWGGREIASNYHARAIDQRFAYDFVKTRNGSSFHGEGTSNTDYYCFGQPILAPAAGSVVAVENDVADNRPGIMNPLRPMGNHIILDHGNQEYSFLAHFKQDSVEVNQGEQVAAGDVLGLCGNSGNSSEPHLHYHLQNTPEPFAGEGLPAQFNDYLANGELVERGEPVKGQRIQPE</sequence>
<dbReference type="OrthoDB" id="5489603at2"/>
<dbReference type="InterPro" id="IPR050570">
    <property type="entry name" value="Cell_wall_metabolism_enzyme"/>
</dbReference>
<dbReference type="Pfam" id="PF01551">
    <property type="entry name" value="Peptidase_M23"/>
    <property type="match status" value="1"/>
</dbReference>
<gene>
    <name evidence="3" type="ORF">J057_08421</name>
</gene>
<dbReference type="InterPro" id="IPR011055">
    <property type="entry name" value="Dup_hybrid_motif"/>
</dbReference>
<evidence type="ECO:0000313" key="3">
    <source>
        <dbReference type="EMBL" id="ENO15361.2"/>
    </source>
</evidence>
<dbReference type="InterPro" id="IPR016047">
    <property type="entry name" value="M23ase_b-sheet_dom"/>
</dbReference>
<dbReference type="STRING" id="626887.J057_08421"/>
<evidence type="ECO:0000256" key="1">
    <source>
        <dbReference type="SAM" id="Phobius"/>
    </source>
</evidence>
<accession>N6WUX1</accession>
<dbReference type="eggNOG" id="COG0739">
    <property type="taxonomic scope" value="Bacteria"/>
</dbReference>
<dbReference type="PATRIC" id="fig|626887.3.peg.1681"/>
<proteinExistence type="predicted"/>